<feature type="compositionally biased region" description="Polar residues" evidence="1">
    <location>
        <begin position="94"/>
        <end position="103"/>
    </location>
</feature>
<keyword evidence="2" id="KW-0812">Transmembrane</keyword>
<keyword evidence="2" id="KW-1133">Transmembrane helix</keyword>
<evidence type="ECO:0000313" key="3">
    <source>
        <dbReference type="EMBL" id="KAF6744215.1"/>
    </source>
</evidence>
<gene>
    <name evidence="3" type="ORF">DFP72DRAFT_1078921</name>
</gene>
<accession>A0A8H6LVI4</accession>
<feature type="region of interest" description="Disordered" evidence="1">
    <location>
        <begin position="228"/>
        <end position="254"/>
    </location>
</feature>
<dbReference type="AlphaFoldDB" id="A0A8H6LVI4"/>
<evidence type="ECO:0000256" key="1">
    <source>
        <dbReference type="SAM" id="MobiDB-lite"/>
    </source>
</evidence>
<dbReference type="EMBL" id="JACGCI010000125">
    <property type="protein sequence ID" value="KAF6744215.1"/>
    <property type="molecule type" value="Genomic_DNA"/>
</dbReference>
<proteinExistence type="predicted"/>
<feature type="transmembrane region" description="Helical" evidence="2">
    <location>
        <begin position="351"/>
        <end position="373"/>
    </location>
</feature>
<comment type="caution">
    <text evidence="3">The sequence shown here is derived from an EMBL/GenBank/DDBJ whole genome shotgun (WGS) entry which is preliminary data.</text>
</comment>
<name>A0A8H6LVI4_9AGAR</name>
<keyword evidence="4" id="KW-1185">Reference proteome</keyword>
<keyword evidence="2" id="KW-0472">Membrane</keyword>
<reference evidence="3 4" key="1">
    <citation type="submission" date="2020-07" db="EMBL/GenBank/DDBJ databases">
        <title>Comparative genomics of pyrophilous fungi reveals a link between fire events and developmental genes.</title>
        <authorList>
            <consortium name="DOE Joint Genome Institute"/>
            <person name="Steindorff A.S."/>
            <person name="Carver A."/>
            <person name="Calhoun S."/>
            <person name="Stillman K."/>
            <person name="Liu H."/>
            <person name="Lipzen A."/>
            <person name="Pangilinan J."/>
            <person name="Labutti K."/>
            <person name="Bruns T.D."/>
            <person name="Grigoriev I.V."/>
        </authorList>
    </citation>
    <scope>NUCLEOTIDE SEQUENCE [LARGE SCALE GENOMIC DNA]</scope>
    <source>
        <strain evidence="3 4">CBS 144469</strain>
    </source>
</reference>
<organism evidence="3 4">
    <name type="scientific">Ephemerocybe angulata</name>
    <dbReference type="NCBI Taxonomy" id="980116"/>
    <lineage>
        <taxon>Eukaryota</taxon>
        <taxon>Fungi</taxon>
        <taxon>Dikarya</taxon>
        <taxon>Basidiomycota</taxon>
        <taxon>Agaricomycotina</taxon>
        <taxon>Agaricomycetes</taxon>
        <taxon>Agaricomycetidae</taxon>
        <taxon>Agaricales</taxon>
        <taxon>Agaricineae</taxon>
        <taxon>Psathyrellaceae</taxon>
        <taxon>Ephemerocybe</taxon>
    </lineage>
</organism>
<dbReference type="Proteomes" id="UP000521943">
    <property type="component" value="Unassembled WGS sequence"/>
</dbReference>
<feature type="transmembrane region" description="Helical" evidence="2">
    <location>
        <begin position="315"/>
        <end position="339"/>
    </location>
</feature>
<sequence>MSSQPSIEFTFRDIRAEPPTPSIDGISRTISCGRSRGKGPGKLAVRPILAGGQLGSDAKPNNDPEPTLSSPTNDSIRQAISCLGTQTRKKGITSEYNQKSQASRPPKIEAMTTPVDWPMTMALNSTELGSVGGSNIRSRSMGSAGAISAPNQADEVVRFDLESYVRDLPRIGIALLSIGQYNHLRALGDLGWATDARVSLIDSQQVIFVFSETDDSMSALTALVAITDPSDDDDDAATPTRPLSPSSNDGVIGVPVEEPDLNNVGGTGDDRNVRVLCSGSEGGKDLNLDVPIKAFASPQNLNGVRIRRATLVLTCIRFITLLAVAAWLGAFGLWMFLAYDLLPNLYVAIEQIWLLTLGFLGREVILWALHFAVRKAMKVAASFIRRIAQL</sequence>
<evidence type="ECO:0000313" key="4">
    <source>
        <dbReference type="Proteomes" id="UP000521943"/>
    </source>
</evidence>
<feature type="region of interest" description="Disordered" evidence="1">
    <location>
        <begin position="87"/>
        <end position="107"/>
    </location>
</feature>
<feature type="region of interest" description="Disordered" evidence="1">
    <location>
        <begin position="1"/>
        <end position="75"/>
    </location>
</feature>
<protein>
    <submittedName>
        <fullName evidence="3">Uncharacterized protein</fullName>
    </submittedName>
</protein>
<evidence type="ECO:0000256" key="2">
    <source>
        <dbReference type="SAM" id="Phobius"/>
    </source>
</evidence>